<accession>A0AAJ0M9Y4</accession>
<sequence length="161" mass="18614">MRTSRHIQMASPATVLPVTAQELVTAYRHLLRHSLRAVQFSKPSRYVIVDQLRAAFRDPKASAATFDRERVRRTIWFFKAATQEAGLESRILKNLVRVHWERKRAGRWSSWKGQIVKAAQQAGKTECPKRTKPTHPIRGTEYTHYENTIAMLNDTMGLCLR</sequence>
<protein>
    <recommendedName>
        <fullName evidence="3">DUF1763-domain-containing protein</fullName>
    </recommendedName>
</protein>
<dbReference type="Proteomes" id="UP001275084">
    <property type="component" value="Unassembled WGS sequence"/>
</dbReference>
<keyword evidence="2" id="KW-1185">Reference proteome</keyword>
<dbReference type="EMBL" id="JAUIQD010000007">
    <property type="protein sequence ID" value="KAK3344057.1"/>
    <property type="molecule type" value="Genomic_DNA"/>
</dbReference>
<gene>
    <name evidence="1" type="ORF">B0T25DRAFT_316477</name>
</gene>
<reference evidence="1" key="1">
    <citation type="journal article" date="2023" name="Mol. Phylogenet. Evol.">
        <title>Genome-scale phylogeny and comparative genomics of the fungal order Sordariales.</title>
        <authorList>
            <person name="Hensen N."/>
            <person name="Bonometti L."/>
            <person name="Westerberg I."/>
            <person name="Brannstrom I.O."/>
            <person name="Guillou S."/>
            <person name="Cros-Aarteil S."/>
            <person name="Calhoun S."/>
            <person name="Haridas S."/>
            <person name="Kuo A."/>
            <person name="Mondo S."/>
            <person name="Pangilinan J."/>
            <person name="Riley R."/>
            <person name="LaButti K."/>
            <person name="Andreopoulos B."/>
            <person name="Lipzen A."/>
            <person name="Chen C."/>
            <person name="Yan M."/>
            <person name="Daum C."/>
            <person name="Ng V."/>
            <person name="Clum A."/>
            <person name="Steindorff A."/>
            <person name="Ohm R.A."/>
            <person name="Martin F."/>
            <person name="Silar P."/>
            <person name="Natvig D.O."/>
            <person name="Lalanne C."/>
            <person name="Gautier V."/>
            <person name="Ament-Velasquez S.L."/>
            <person name="Kruys A."/>
            <person name="Hutchinson M.I."/>
            <person name="Powell A.J."/>
            <person name="Barry K."/>
            <person name="Miller A.N."/>
            <person name="Grigoriev I.V."/>
            <person name="Debuchy R."/>
            <person name="Gladieux P."/>
            <person name="Hiltunen Thoren M."/>
            <person name="Johannesson H."/>
        </authorList>
    </citation>
    <scope>NUCLEOTIDE SEQUENCE</scope>
    <source>
        <strain evidence="1">CBS 955.72</strain>
    </source>
</reference>
<evidence type="ECO:0008006" key="3">
    <source>
        <dbReference type="Google" id="ProtNLM"/>
    </source>
</evidence>
<name>A0AAJ0M9Y4_9PEZI</name>
<proteinExistence type="predicted"/>
<evidence type="ECO:0000313" key="1">
    <source>
        <dbReference type="EMBL" id="KAK3344057.1"/>
    </source>
</evidence>
<dbReference type="AlphaFoldDB" id="A0AAJ0M9Y4"/>
<comment type="caution">
    <text evidence="1">The sequence shown here is derived from an EMBL/GenBank/DDBJ whole genome shotgun (WGS) entry which is preliminary data.</text>
</comment>
<organism evidence="1 2">
    <name type="scientific">Lasiosphaeria hispida</name>
    <dbReference type="NCBI Taxonomy" id="260671"/>
    <lineage>
        <taxon>Eukaryota</taxon>
        <taxon>Fungi</taxon>
        <taxon>Dikarya</taxon>
        <taxon>Ascomycota</taxon>
        <taxon>Pezizomycotina</taxon>
        <taxon>Sordariomycetes</taxon>
        <taxon>Sordariomycetidae</taxon>
        <taxon>Sordariales</taxon>
        <taxon>Lasiosphaeriaceae</taxon>
        <taxon>Lasiosphaeria</taxon>
    </lineage>
</organism>
<evidence type="ECO:0000313" key="2">
    <source>
        <dbReference type="Proteomes" id="UP001275084"/>
    </source>
</evidence>
<reference evidence="1" key="2">
    <citation type="submission" date="2023-06" db="EMBL/GenBank/DDBJ databases">
        <authorList>
            <consortium name="Lawrence Berkeley National Laboratory"/>
            <person name="Haridas S."/>
            <person name="Hensen N."/>
            <person name="Bonometti L."/>
            <person name="Westerberg I."/>
            <person name="Brannstrom I.O."/>
            <person name="Guillou S."/>
            <person name="Cros-Aarteil S."/>
            <person name="Calhoun S."/>
            <person name="Kuo A."/>
            <person name="Mondo S."/>
            <person name="Pangilinan J."/>
            <person name="Riley R."/>
            <person name="Labutti K."/>
            <person name="Andreopoulos B."/>
            <person name="Lipzen A."/>
            <person name="Chen C."/>
            <person name="Yanf M."/>
            <person name="Daum C."/>
            <person name="Ng V."/>
            <person name="Clum A."/>
            <person name="Steindorff A."/>
            <person name="Ohm R."/>
            <person name="Martin F."/>
            <person name="Silar P."/>
            <person name="Natvig D."/>
            <person name="Lalanne C."/>
            <person name="Gautier V."/>
            <person name="Ament-Velasquez S.L."/>
            <person name="Kruys A."/>
            <person name="Hutchinson M.I."/>
            <person name="Powell A.J."/>
            <person name="Barry K."/>
            <person name="Miller A.N."/>
            <person name="Grigoriev I.V."/>
            <person name="Debuchy R."/>
            <person name="Gladieux P."/>
            <person name="Thoren M.H."/>
            <person name="Johannesson H."/>
        </authorList>
    </citation>
    <scope>NUCLEOTIDE SEQUENCE</scope>
    <source>
        <strain evidence="1">CBS 955.72</strain>
    </source>
</reference>